<dbReference type="RefSeq" id="WP_269879881.1">
    <property type="nucleotide sequence ID" value="NZ_JAQAGZ010000002.1"/>
</dbReference>
<protein>
    <submittedName>
        <fullName evidence="3">PH domain-containing protein</fullName>
    </submittedName>
</protein>
<organism evidence="3 4">
    <name type="scientific">Paenibacillus gyeongsangnamensis</name>
    <dbReference type="NCBI Taxonomy" id="3388067"/>
    <lineage>
        <taxon>Bacteria</taxon>
        <taxon>Bacillati</taxon>
        <taxon>Bacillota</taxon>
        <taxon>Bacilli</taxon>
        <taxon>Bacillales</taxon>
        <taxon>Paenibacillaceae</taxon>
        <taxon>Paenibacillus</taxon>
    </lineage>
</organism>
<reference evidence="3 4" key="1">
    <citation type="submission" date="2022-12" db="EMBL/GenBank/DDBJ databases">
        <title>Draft genome sequence of Paenibacillus sp. dW9.</title>
        <authorList>
            <person name="Choi E.-W."/>
            <person name="Kim D.-U."/>
        </authorList>
    </citation>
    <scope>NUCLEOTIDE SEQUENCE [LARGE SCALE GENOMIC DNA]</scope>
    <source>
        <strain evidence="4">dW9</strain>
    </source>
</reference>
<proteinExistence type="predicted"/>
<dbReference type="Pfam" id="PF03703">
    <property type="entry name" value="bPH_2"/>
    <property type="match status" value="1"/>
</dbReference>
<evidence type="ECO:0000259" key="2">
    <source>
        <dbReference type="Pfam" id="PF03703"/>
    </source>
</evidence>
<feature type="transmembrane region" description="Helical" evidence="1">
    <location>
        <begin position="44"/>
        <end position="69"/>
    </location>
</feature>
<dbReference type="PANTHER" id="PTHR34473">
    <property type="entry name" value="UPF0699 TRANSMEMBRANE PROTEIN YDBS"/>
    <property type="match status" value="1"/>
</dbReference>
<evidence type="ECO:0000313" key="3">
    <source>
        <dbReference type="EMBL" id="MCZ8511483.1"/>
    </source>
</evidence>
<dbReference type="Proteomes" id="UP001527882">
    <property type="component" value="Unassembled WGS sequence"/>
</dbReference>
<comment type="caution">
    <text evidence="3">The sequence shown here is derived from an EMBL/GenBank/DDBJ whole genome shotgun (WGS) entry which is preliminary data.</text>
</comment>
<keyword evidence="4" id="KW-1185">Reference proteome</keyword>
<keyword evidence="1" id="KW-1133">Transmembrane helix</keyword>
<keyword evidence="1" id="KW-0472">Membrane</keyword>
<dbReference type="PANTHER" id="PTHR34473:SF2">
    <property type="entry name" value="UPF0699 TRANSMEMBRANE PROTEIN YDBT"/>
    <property type="match status" value="1"/>
</dbReference>
<accession>A0ABT4Q3T8</accession>
<dbReference type="InterPro" id="IPR005182">
    <property type="entry name" value="YdbS-like_PH"/>
</dbReference>
<feature type="domain" description="YdbS-like PH" evidence="2">
    <location>
        <begin position="73"/>
        <end position="149"/>
    </location>
</feature>
<sequence>MEQKLHPKVIRYWQINYGLYTFKWILISCIPLIIRTFWLPAWGWLTMISCLAISFFFIKGFTFICFGAYRKYSRRSYLLGDDELMIRWGNVWSDNSSIIPLSRVQHVDQEQDMLAKRLGLSELTITTAGDHHFIVGLTEEDAVRLRRQIIELSKLDNEDAYYD</sequence>
<dbReference type="EMBL" id="JAQAGZ010000002">
    <property type="protein sequence ID" value="MCZ8511483.1"/>
    <property type="molecule type" value="Genomic_DNA"/>
</dbReference>
<gene>
    <name evidence="3" type="ORF">O9H85_03335</name>
</gene>
<evidence type="ECO:0000256" key="1">
    <source>
        <dbReference type="SAM" id="Phobius"/>
    </source>
</evidence>
<evidence type="ECO:0000313" key="4">
    <source>
        <dbReference type="Proteomes" id="UP001527882"/>
    </source>
</evidence>
<keyword evidence="1" id="KW-0812">Transmembrane</keyword>
<name>A0ABT4Q3T8_9BACL</name>
<feature type="transmembrane region" description="Helical" evidence="1">
    <location>
        <begin position="20"/>
        <end position="38"/>
    </location>
</feature>